<evidence type="ECO:0000256" key="2">
    <source>
        <dbReference type="ARBA" id="ARBA00001946"/>
    </source>
</evidence>
<protein>
    <recommendedName>
        <fullName evidence="5">polynucleotide adenylyltransferase</fullName>
        <ecNumber evidence="5">2.7.7.19</ecNumber>
    </recommendedName>
</protein>
<accession>A0A1C7N556</accession>
<sequence length="493" mass="57523">MSRLDIMDRFWVHYLQETQVIETPEEKTKRWIREKVIALFRSTLQEFIRCVKKEHGYKRDIASPILSPFGSYGIGGYVKNADIDIVMIAPHSIKRADFFKFFPANLKQLATIRDVECVKRTAVPIIKCVVDNISIDISFVRLKSNQVDPKINFLDDSLLNDLDEVCLASMDGPRVNQYILNSIKEQHLPIFCLCLQSIKHWAMRRQIYNKPSGYLNGSSWTILLLKTYLVKRNQVAELTVTYLLDQFFQLWMDWPWPVPVCVTDSIPGKDGTTVEYDSLVEFEQACMPIVSPCYPVVNAAPNVTLSTRKVLQREFERAAFILERTDLEPREVLRKLFNPVDYFARFSHFLSITTSSSRQRSHEIWTRKMPYNIPQLITMIESRKEFKLIQAIYNPKQETKTYATEREKTALRHGEWIDGSVSYTEPLNPGTLYLTHYFIGMKLDTDKEIDLSEETRSFMAYLDSKRNANDDDVSFAINHMRRKQIAKMMNYPI</sequence>
<dbReference type="Pfam" id="PF04926">
    <property type="entry name" value="PAP_RNA-bind"/>
    <property type="match status" value="1"/>
</dbReference>
<dbReference type="Pfam" id="PF04928">
    <property type="entry name" value="PAP_central"/>
    <property type="match status" value="1"/>
</dbReference>
<evidence type="ECO:0000256" key="1">
    <source>
        <dbReference type="ARBA" id="ARBA00001936"/>
    </source>
</evidence>
<dbReference type="Gene3D" id="1.10.1410.10">
    <property type="match status" value="1"/>
</dbReference>
<dbReference type="Pfam" id="PF20750">
    <property type="entry name" value="PAP_NTPase"/>
    <property type="match status" value="1"/>
</dbReference>
<keyword evidence="12" id="KW-0539">Nucleus</keyword>
<keyword evidence="7" id="KW-0808">Transferase</keyword>
<proteinExistence type="inferred from homology"/>
<feature type="domain" description="Poly(A) polymerase central" evidence="14">
    <location>
        <begin position="191"/>
        <end position="338"/>
    </location>
</feature>
<evidence type="ECO:0000256" key="5">
    <source>
        <dbReference type="ARBA" id="ARBA00012388"/>
    </source>
</evidence>
<dbReference type="SUPFAM" id="SSF55003">
    <property type="entry name" value="PAP/Archaeal CCA-adding enzyme, C-terminal domain"/>
    <property type="match status" value="1"/>
</dbReference>
<keyword evidence="8" id="KW-0479">Metal-binding</keyword>
<dbReference type="GO" id="GO:0006397">
    <property type="term" value="P:mRNA processing"/>
    <property type="evidence" value="ECO:0007669"/>
    <property type="project" value="UniProtKB-KW"/>
</dbReference>
<dbReference type="GO" id="GO:0003723">
    <property type="term" value="F:RNA binding"/>
    <property type="evidence" value="ECO:0007669"/>
    <property type="project" value="InterPro"/>
</dbReference>
<keyword evidence="11" id="KW-0460">Magnesium</keyword>
<dbReference type="SUPFAM" id="SSF81301">
    <property type="entry name" value="Nucleotidyltransferase"/>
    <property type="match status" value="1"/>
</dbReference>
<dbReference type="GO" id="GO:0046872">
    <property type="term" value="F:metal ion binding"/>
    <property type="evidence" value="ECO:0007669"/>
    <property type="project" value="UniProtKB-KW"/>
</dbReference>
<evidence type="ECO:0000256" key="9">
    <source>
        <dbReference type="ARBA" id="ARBA00022741"/>
    </source>
</evidence>
<comment type="cofactor">
    <cofactor evidence="1">
        <name>Mn(2+)</name>
        <dbReference type="ChEBI" id="CHEBI:29035"/>
    </cofactor>
</comment>
<dbReference type="InterPro" id="IPR048840">
    <property type="entry name" value="PolA_pol_NTPase"/>
</dbReference>
<dbReference type="EMBL" id="LUGH01000546">
    <property type="protein sequence ID" value="OBZ84171.1"/>
    <property type="molecule type" value="Genomic_DNA"/>
</dbReference>
<dbReference type="GO" id="GO:1990817">
    <property type="term" value="F:poly(A) RNA polymerase activity"/>
    <property type="evidence" value="ECO:0007669"/>
    <property type="project" value="UniProtKB-EC"/>
</dbReference>
<dbReference type="InterPro" id="IPR007010">
    <property type="entry name" value="PolA_pol_RNA-bd_dom"/>
</dbReference>
<evidence type="ECO:0000259" key="13">
    <source>
        <dbReference type="Pfam" id="PF04926"/>
    </source>
</evidence>
<dbReference type="SUPFAM" id="SSF81631">
    <property type="entry name" value="PAP/OAS1 substrate-binding domain"/>
    <property type="match status" value="1"/>
</dbReference>
<comment type="similarity">
    <text evidence="4">Belongs to the poly(A) polymerase family.</text>
</comment>
<dbReference type="InParanoid" id="A0A1C7N556"/>
<reference evidence="16 17" key="1">
    <citation type="submission" date="2016-03" db="EMBL/GenBank/DDBJ databases">
        <title>Choanephora cucurbitarum.</title>
        <authorList>
            <person name="Min B."/>
            <person name="Park H."/>
            <person name="Park J.-H."/>
            <person name="Shin H.-D."/>
            <person name="Choi I.-G."/>
        </authorList>
    </citation>
    <scope>NUCLEOTIDE SEQUENCE [LARGE SCALE GENOMIC DNA]</scope>
    <source>
        <strain evidence="16 17">KUS-F28377</strain>
    </source>
</reference>
<dbReference type="PANTHER" id="PTHR10682:SF10">
    <property type="entry name" value="POLYNUCLEOTIDE ADENYLYLTRANSFERASE"/>
    <property type="match status" value="1"/>
</dbReference>
<evidence type="ECO:0000256" key="3">
    <source>
        <dbReference type="ARBA" id="ARBA00004123"/>
    </source>
</evidence>
<evidence type="ECO:0000259" key="14">
    <source>
        <dbReference type="Pfam" id="PF04928"/>
    </source>
</evidence>
<name>A0A1C7N556_9FUNG</name>
<evidence type="ECO:0000259" key="15">
    <source>
        <dbReference type="Pfam" id="PF20750"/>
    </source>
</evidence>
<dbReference type="GO" id="GO:0031123">
    <property type="term" value="P:RNA 3'-end processing"/>
    <property type="evidence" value="ECO:0007669"/>
    <property type="project" value="InterPro"/>
</dbReference>
<dbReference type="AlphaFoldDB" id="A0A1C7N556"/>
<keyword evidence="6" id="KW-0507">mRNA processing</keyword>
<dbReference type="EC" id="2.7.7.19" evidence="5"/>
<dbReference type="Gene3D" id="3.30.460.10">
    <property type="entry name" value="Beta Polymerase, domain 2"/>
    <property type="match status" value="1"/>
</dbReference>
<dbReference type="InterPro" id="IPR043519">
    <property type="entry name" value="NT_sf"/>
</dbReference>
<gene>
    <name evidence="16" type="primary">PAPOLG</name>
    <name evidence="16" type="ORF">A0J61_07779</name>
</gene>
<dbReference type="OrthoDB" id="10263155at2759"/>
<dbReference type="STRING" id="101091.A0A1C7N556"/>
<evidence type="ECO:0000256" key="12">
    <source>
        <dbReference type="ARBA" id="ARBA00023242"/>
    </source>
</evidence>
<feature type="domain" description="Poly(A) polymerase nucleotidyltransferase" evidence="15">
    <location>
        <begin position="14"/>
        <end position="182"/>
    </location>
</feature>
<keyword evidence="9" id="KW-0547">Nucleotide-binding</keyword>
<dbReference type="GO" id="GO:0005524">
    <property type="term" value="F:ATP binding"/>
    <property type="evidence" value="ECO:0007669"/>
    <property type="project" value="UniProtKB-KW"/>
</dbReference>
<evidence type="ECO:0000256" key="4">
    <source>
        <dbReference type="ARBA" id="ARBA00010912"/>
    </source>
</evidence>
<dbReference type="Gene3D" id="3.30.70.590">
    <property type="entry name" value="Poly(A) polymerase predicted RNA binding domain"/>
    <property type="match status" value="1"/>
</dbReference>
<evidence type="ECO:0000313" key="16">
    <source>
        <dbReference type="EMBL" id="OBZ84171.1"/>
    </source>
</evidence>
<keyword evidence="17" id="KW-1185">Reference proteome</keyword>
<evidence type="ECO:0000256" key="11">
    <source>
        <dbReference type="ARBA" id="ARBA00022842"/>
    </source>
</evidence>
<organism evidence="16 17">
    <name type="scientific">Choanephora cucurbitarum</name>
    <dbReference type="NCBI Taxonomy" id="101091"/>
    <lineage>
        <taxon>Eukaryota</taxon>
        <taxon>Fungi</taxon>
        <taxon>Fungi incertae sedis</taxon>
        <taxon>Mucoromycota</taxon>
        <taxon>Mucoromycotina</taxon>
        <taxon>Mucoromycetes</taxon>
        <taxon>Mucorales</taxon>
        <taxon>Mucorineae</taxon>
        <taxon>Choanephoraceae</taxon>
        <taxon>Choanephoroideae</taxon>
        <taxon>Choanephora</taxon>
    </lineage>
</organism>
<dbReference type="Proteomes" id="UP000093000">
    <property type="component" value="Unassembled WGS sequence"/>
</dbReference>
<dbReference type="InterPro" id="IPR007012">
    <property type="entry name" value="PolA_pol_cen_dom"/>
</dbReference>
<evidence type="ECO:0000256" key="10">
    <source>
        <dbReference type="ARBA" id="ARBA00022840"/>
    </source>
</evidence>
<keyword evidence="10" id="KW-0067">ATP-binding</keyword>
<comment type="subcellular location">
    <subcellularLocation>
        <location evidence="3">Nucleus</location>
    </subcellularLocation>
</comment>
<dbReference type="GO" id="GO:0005634">
    <property type="term" value="C:nucleus"/>
    <property type="evidence" value="ECO:0007669"/>
    <property type="project" value="UniProtKB-SubCell"/>
</dbReference>
<dbReference type="CDD" id="cd05402">
    <property type="entry name" value="NT_PAP_TUTase"/>
    <property type="match status" value="1"/>
</dbReference>
<comment type="caution">
    <text evidence="16">The sequence shown here is derived from an EMBL/GenBank/DDBJ whole genome shotgun (WGS) entry which is preliminary data.</text>
</comment>
<evidence type="ECO:0000313" key="17">
    <source>
        <dbReference type="Proteomes" id="UP000093000"/>
    </source>
</evidence>
<evidence type="ECO:0000256" key="8">
    <source>
        <dbReference type="ARBA" id="ARBA00022723"/>
    </source>
</evidence>
<comment type="cofactor">
    <cofactor evidence="2">
        <name>Mg(2+)</name>
        <dbReference type="ChEBI" id="CHEBI:18420"/>
    </cofactor>
</comment>
<evidence type="ECO:0000256" key="6">
    <source>
        <dbReference type="ARBA" id="ARBA00022664"/>
    </source>
</evidence>
<evidence type="ECO:0000256" key="7">
    <source>
        <dbReference type="ARBA" id="ARBA00022679"/>
    </source>
</evidence>
<dbReference type="InterPro" id="IPR011068">
    <property type="entry name" value="NuclTrfase_I-like_C"/>
</dbReference>
<dbReference type="PANTHER" id="PTHR10682">
    <property type="entry name" value="POLY A POLYMERASE"/>
    <property type="match status" value="1"/>
</dbReference>
<feature type="domain" description="Poly(A) polymerase RNA-binding" evidence="13">
    <location>
        <begin position="341"/>
        <end position="488"/>
    </location>
</feature>